<evidence type="ECO:0000256" key="1">
    <source>
        <dbReference type="SAM" id="Phobius"/>
    </source>
</evidence>
<protein>
    <submittedName>
        <fullName evidence="2">Uncharacterized protein</fullName>
    </submittedName>
</protein>
<sequence length="184" mass="20186">MITSPSEIAEDAGIQQRSSVRRERLAISLKVLLIGMSGYLVGSFFPAGYVNYLIRSRVFPETAVVDPPKFDRRRLTGAEIVTGSELLKALDANPQLFRSKFQGRPVKLVGIIQYFLEGSAGQDDMTLTLDTGSEYKGIFLTFDNPAAPGMTQLRKGEPVSATCMVSGTTEAANVHLNHCELWKD</sequence>
<keyword evidence="1" id="KW-1133">Transmembrane helix</keyword>
<reference evidence="2 3" key="1">
    <citation type="submission" date="2015-04" db="EMBL/GenBank/DDBJ databases">
        <title>Whole genome shotgun sequence of Sphingomonas changbaiensis NBRC 104936.</title>
        <authorList>
            <person name="Katano-Makiyama Y."/>
            <person name="Hosoyama A."/>
            <person name="Hashimoto M."/>
            <person name="Noguchi M."/>
            <person name="Tsuchikane K."/>
            <person name="Ohji S."/>
            <person name="Yamazoe A."/>
            <person name="Ichikawa N."/>
            <person name="Kimura A."/>
            <person name="Fujita N."/>
        </authorList>
    </citation>
    <scope>NUCLEOTIDE SEQUENCE [LARGE SCALE GENOMIC DNA]</scope>
    <source>
        <strain evidence="2 3">NBRC 104936</strain>
    </source>
</reference>
<feature type="transmembrane region" description="Helical" evidence="1">
    <location>
        <begin position="31"/>
        <end position="54"/>
    </location>
</feature>
<dbReference type="Proteomes" id="UP000033202">
    <property type="component" value="Unassembled WGS sequence"/>
</dbReference>
<dbReference type="AlphaFoldDB" id="A0A0E9MLZ0"/>
<keyword evidence="3" id="KW-1185">Reference proteome</keyword>
<gene>
    <name evidence="2" type="ORF">SCH01S_21_00040</name>
</gene>
<accession>A0A0E9MLZ0</accession>
<dbReference type="STRING" id="1219043.SCH01S_21_00040"/>
<name>A0A0E9MLZ0_9SPHN</name>
<keyword evidence="1" id="KW-0472">Membrane</keyword>
<comment type="caution">
    <text evidence="2">The sequence shown here is derived from an EMBL/GenBank/DDBJ whole genome shotgun (WGS) entry which is preliminary data.</text>
</comment>
<evidence type="ECO:0000313" key="3">
    <source>
        <dbReference type="Proteomes" id="UP000033202"/>
    </source>
</evidence>
<proteinExistence type="predicted"/>
<organism evidence="2 3">
    <name type="scientific">Sphingomonas changbaiensis NBRC 104936</name>
    <dbReference type="NCBI Taxonomy" id="1219043"/>
    <lineage>
        <taxon>Bacteria</taxon>
        <taxon>Pseudomonadati</taxon>
        <taxon>Pseudomonadota</taxon>
        <taxon>Alphaproteobacteria</taxon>
        <taxon>Sphingomonadales</taxon>
        <taxon>Sphingomonadaceae</taxon>
        <taxon>Sphingomonas</taxon>
    </lineage>
</organism>
<keyword evidence="1" id="KW-0812">Transmembrane</keyword>
<evidence type="ECO:0000313" key="2">
    <source>
        <dbReference type="EMBL" id="GAO38817.1"/>
    </source>
</evidence>
<dbReference type="EMBL" id="BBWU01000021">
    <property type="protein sequence ID" value="GAO38817.1"/>
    <property type="molecule type" value="Genomic_DNA"/>
</dbReference>